<feature type="signal peptide" evidence="1">
    <location>
        <begin position="1"/>
        <end position="20"/>
    </location>
</feature>
<dbReference type="InterPro" id="IPR036439">
    <property type="entry name" value="Dockerin_dom_sf"/>
</dbReference>
<dbReference type="Proteomes" id="UP000317429">
    <property type="component" value="Chromosome"/>
</dbReference>
<accession>A0A518D6G2</accession>
<dbReference type="EMBL" id="CP036291">
    <property type="protein sequence ID" value="QDU87067.1"/>
    <property type="molecule type" value="Genomic_DNA"/>
</dbReference>
<sequence length="298" mass="31823" precursor="true">MNRWVHIALLLLCVAQPLRASSFGFDDIDFWVGEGANRAALVIDWRAEGAEPLAWGFRWDGVATGRDLLLGVVAADPRLFVKLGGAVDAPTLLFGVGYDTDNDGAFALQDETAFDERGVGFGPAPFLTTTSAEGADRYQEGWDKGYWRYATAAADPYDDGAWQESHIGMGSRTLSDGGWDGWVFESPISYTLQPNPPTAAPAPLLPGDYNRDGALDAADYTVWRDALGQSVATPGAGADGDHSGVVDIHDYAVWRGALAPPSAPAGGAVPEPSSLGLLLILFAAWRLRCFNTLERCTS</sequence>
<organism evidence="2 3">
    <name type="scientific">Pirellulimonas nuda</name>
    <dbReference type="NCBI Taxonomy" id="2528009"/>
    <lineage>
        <taxon>Bacteria</taxon>
        <taxon>Pseudomonadati</taxon>
        <taxon>Planctomycetota</taxon>
        <taxon>Planctomycetia</taxon>
        <taxon>Pirellulales</taxon>
        <taxon>Lacipirellulaceae</taxon>
        <taxon>Pirellulimonas</taxon>
    </lineage>
</organism>
<dbReference type="OrthoDB" id="286482at2"/>
<feature type="chain" id="PRO_5022078181" description="Dockerin domain-containing protein" evidence="1">
    <location>
        <begin position="21"/>
        <end position="298"/>
    </location>
</feature>
<dbReference type="NCBIfam" id="TIGR02595">
    <property type="entry name" value="PEP_CTERM"/>
    <property type="match status" value="1"/>
</dbReference>
<keyword evidence="3" id="KW-1185">Reference proteome</keyword>
<evidence type="ECO:0000313" key="3">
    <source>
        <dbReference type="Proteomes" id="UP000317429"/>
    </source>
</evidence>
<gene>
    <name evidence="2" type="ORF">Pla175_04220</name>
</gene>
<name>A0A518D6G2_9BACT</name>
<evidence type="ECO:0008006" key="4">
    <source>
        <dbReference type="Google" id="ProtNLM"/>
    </source>
</evidence>
<dbReference type="RefSeq" id="WP_145280874.1">
    <property type="nucleotide sequence ID" value="NZ_CP036291.1"/>
</dbReference>
<dbReference type="KEGG" id="pnd:Pla175_04220"/>
<dbReference type="PROSITE" id="PS00018">
    <property type="entry name" value="EF_HAND_1"/>
    <property type="match status" value="1"/>
</dbReference>
<dbReference type="SUPFAM" id="SSF63446">
    <property type="entry name" value="Type I dockerin domain"/>
    <property type="match status" value="1"/>
</dbReference>
<protein>
    <recommendedName>
        <fullName evidence="4">Dockerin domain-containing protein</fullName>
    </recommendedName>
</protein>
<dbReference type="Gene3D" id="1.10.1330.10">
    <property type="entry name" value="Dockerin domain"/>
    <property type="match status" value="1"/>
</dbReference>
<evidence type="ECO:0000313" key="2">
    <source>
        <dbReference type="EMBL" id="QDU87067.1"/>
    </source>
</evidence>
<reference evidence="2 3" key="1">
    <citation type="submission" date="2019-02" db="EMBL/GenBank/DDBJ databases">
        <title>Deep-cultivation of Planctomycetes and their phenomic and genomic characterization uncovers novel biology.</title>
        <authorList>
            <person name="Wiegand S."/>
            <person name="Jogler M."/>
            <person name="Boedeker C."/>
            <person name="Pinto D."/>
            <person name="Vollmers J."/>
            <person name="Rivas-Marin E."/>
            <person name="Kohn T."/>
            <person name="Peeters S.H."/>
            <person name="Heuer A."/>
            <person name="Rast P."/>
            <person name="Oberbeckmann S."/>
            <person name="Bunk B."/>
            <person name="Jeske O."/>
            <person name="Meyerdierks A."/>
            <person name="Storesund J.E."/>
            <person name="Kallscheuer N."/>
            <person name="Luecker S."/>
            <person name="Lage O.M."/>
            <person name="Pohl T."/>
            <person name="Merkel B.J."/>
            <person name="Hornburger P."/>
            <person name="Mueller R.-W."/>
            <person name="Bruemmer F."/>
            <person name="Labrenz M."/>
            <person name="Spormann A.M."/>
            <person name="Op den Camp H."/>
            <person name="Overmann J."/>
            <person name="Amann R."/>
            <person name="Jetten M.S.M."/>
            <person name="Mascher T."/>
            <person name="Medema M.H."/>
            <person name="Devos D.P."/>
            <person name="Kaster A.-K."/>
            <person name="Ovreas L."/>
            <person name="Rohde M."/>
            <person name="Galperin M.Y."/>
            <person name="Jogler C."/>
        </authorList>
    </citation>
    <scope>NUCLEOTIDE SEQUENCE [LARGE SCALE GENOMIC DNA]</scope>
    <source>
        <strain evidence="2 3">Pla175</strain>
    </source>
</reference>
<keyword evidence="1" id="KW-0732">Signal</keyword>
<dbReference type="GO" id="GO:0000272">
    <property type="term" value="P:polysaccharide catabolic process"/>
    <property type="evidence" value="ECO:0007669"/>
    <property type="project" value="InterPro"/>
</dbReference>
<dbReference type="InterPro" id="IPR013424">
    <property type="entry name" value="Ice-binding_C"/>
</dbReference>
<dbReference type="AlphaFoldDB" id="A0A518D6G2"/>
<dbReference type="InterPro" id="IPR018247">
    <property type="entry name" value="EF_Hand_1_Ca_BS"/>
</dbReference>
<proteinExistence type="predicted"/>
<evidence type="ECO:0000256" key="1">
    <source>
        <dbReference type="SAM" id="SignalP"/>
    </source>
</evidence>